<dbReference type="Pfam" id="PF00990">
    <property type="entry name" value="GGDEF"/>
    <property type="match status" value="1"/>
</dbReference>
<dbReference type="InterPro" id="IPR046342">
    <property type="entry name" value="CBS_dom_sf"/>
</dbReference>
<organism evidence="3 4">
    <name type="scientific">Hydrogenovibrio marinus</name>
    <dbReference type="NCBI Taxonomy" id="28885"/>
    <lineage>
        <taxon>Bacteria</taxon>
        <taxon>Pseudomonadati</taxon>
        <taxon>Pseudomonadota</taxon>
        <taxon>Gammaproteobacteria</taxon>
        <taxon>Thiotrichales</taxon>
        <taxon>Piscirickettsiaceae</taxon>
        <taxon>Hydrogenovibrio</taxon>
    </lineage>
</organism>
<reference evidence="3 4" key="1">
    <citation type="submission" date="2014-04" db="EMBL/GenBank/DDBJ databases">
        <title>Draft genome sequence of Hydrogenovibrio marinus MH-110, a model organism for aerobic H2 metabolism.</title>
        <authorList>
            <person name="Cha H.J."/>
            <person name="Jo B.H."/>
            <person name="Hwang B.H."/>
        </authorList>
    </citation>
    <scope>NUCLEOTIDE SEQUENCE [LARGE SCALE GENOMIC DNA]</scope>
    <source>
        <strain evidence="3 4">MH-110</strain>
    </source>
</reference>
<keyword evidence="4" id="KW-1185">Reference proteome</keyword>
<dbReference type="PANTHER" id="PTHR33121">
    <property type="entry name" value="CYCLIC DI-GMP PHOSPHODIESTERASE PDEF"/>
    <property type="match status" value="1"/>
</dbReference>
<dbReference type="Pfam" id="PF00571">
    <property type="entry name" value="CBS"/>
    <property type="match status" value="1"/>
</dbReference>
<dbReference type="InterPro" id="IPR035919">
    <property type="entry name" value="EAL_sf"/>
</dbReference>
<proteinExistence type="predicted"/>
<accession>A0A066ZTV4</accession>
<dbReference type="Gene3D" id="3.10.580.10">
    <property type="entry name" value="CBS-domain"/>
    <property type="match status" value="1"/>
</dbReference>
<sequence>MADTSLGRELLAVFQHENITTLFQPIVNLKKRSIYAFECLTRGPENTPLYSPINLFGLADDLGCLLQMDVLARNVAIRNFVSASSFHQNQAKLFINVTVSSLLDKNHRSGKTLQLLAQSQLDLSQVVIEITELQPIEDCDIFLKALNHYRSMGFKVAIDDLGSGYNGLKLWSDVKPDYVKIDKHFISNIDSQADKYRFMETIVILAKGLGTKIIAEGVETEQELYILEKLGVDLVQGFLLKRPSALPALSLSFKWPDRRQVTVTDNETVKVVNKHYKWVNPNETVFEVAEYLLNNPDVVFVPVVDKGIPTGMVWRHALMNVLATQYGRNLHSRKSIKKFMDEPLVYNIKTPLVDVSNDITEMGAQEKSAFIITENGKYVGCGSFMDLLKVMTDLKVRSAKYANPLSGLPGNVPIQNKIQQYLDSNMPFSVIYVDVDHFKAYNDCYSFEQGDQVIAAIANVLESVMAGKEGFVGHIGGDDFVIVTEEDHETVANSVLSDFRFASQGFYTEEDRERGGIQSFSRDGEPQFFPMMTLSVGVLLVYPDIFVHTQKLSSVATRAKKGAKSAGGNQFFVIDSRDYTDA</sequence>
<dbReference type="InterPro" id="IPR029787">
    <property type="entry name" value="Nucleotide_cyclase"/>
</dbReference>
<evidence type="ECO:0000313" key="3">
    <source>
        <dbReference type="EMBL" id="KDN95674.1"/>
    </source>
</evidence>
<dbReference type="Gene3D" id="3.30.70.270">
    <property type="match status" value="1"/>
</dbReference>
<feature type="domain" description="EAL" evidence="1">
    <location>
        <begin position="3"/>
        <end position="257"/>
    </location>
</feature>
<dbReference type="SUPFAM" id="SSF54631">
    <property type="entry name" value="CBS-domain pair"/>
    <property type="match status" value="1"/>
</dbReference>
<protein>
    <submittedName>
        <fullName evidence="3">Diguanylate cyclase</fullName>
    </submittedName>
</protein>
<dbReference type="Gene3D" id="3.20.20.450">
    <property type="entry name" value="EAL domain"/>
    <property type="match status" value="1"/>
</dbReference>
<dbReference type="CDD" id="cd01948">
    <property type="entry name" value="EAL"/>
    <property type="match status" value="1"/>
</dbReference>
<name>A0A066ZTV4_HYDMR</name>
<dbReference type="NCBIfam" id="TIGR00254">
    <property type="entry name" value="GGDEF"/>
    <property type="match status" value="1"/>
</dbReference>
<dbReference type="PROSITE" id="PS50887">
    <property type="entry name" value="GGDEF"/>
    <property type="match status" value="1"/>
</dbReference>
<evidence type="ECO:0000313" key="4">
    <source>
        <dbReference type="Proteomes" id="UP000027341"/>
    </source>
</evidence>
<evidence type="ECO:0000259" key="2">
    <source>
        <dbReference type="PROSITE" id="PS50887"/>
    </source>
</evidence>
<dbReference type="InterPro" id="IPR050706">
    <property type="entry name" value="Cyclic-di-GMP_PDE-like"/>
</dbReference>
<dbReference type="InterPro" id="IPR001633">
    <property type="entry name" value="EAL_dom"/>
</dbReference>
<dbReference type="STRING" id="28885.EI16_05085"/>
<dbReference type="GO" id="GO:0071111">
    <property type="term" value="F:cyclic-guanylate-specific phosphodiesterase activity"/>
    <property type="evidence" value="ECO:0007669"/>
    <property type="project" value="InterPro"/>
</dbReference>
<evidence type="ECO:0000259" key="1">
    <source>
        <dbReference type="PROSITE" id="PS50883"/>
    </source>
</evidence>
<dbReference type="Pfam" id="PF00563">
    <property type="entry name" value="EAL"/>
    <property type="match status" value="1"/>
</dbReference>
<dbReference type="InterPro" id="IPR000160">
    <property type="entry name" value="GGDEF_dom"/>
</dbReference>
<dbReference type="SMART" id="SM00267">
    <property type="entry name" value="GGDEF"/>
    <property type="match status" value="1"/>
</dbReference>
<dbReference type="InterPro" id="IPR000644">
    <property type="entry name" value="CBS_dom"/>
</dbReference>
<comment type="caution">
    <text evidence="3">The sequence shown here is derived from an EMBL/GenBank/DDBJ whole genome shotgun (WGS) entry which is preliminary data.</text>
</comment>
<gene>
    <name evidence="3" type="ORF">EI16_05085</name>
</gene>
<dbReference type="InterPro" id="IPR043128">
    <property type="entry name" value="Rev_trsase/Diguanyl_cyclase"/>
</dbReference>
<feature type="domain" description="GGDEF" evidence="2">
    <location>
        <begin position="426"/>
        <end position="576"/>
    </location>
</feature>
<dbReference type="SUPFAM" id="SSF55073">
    <property type="entry name" value="Nucleotide cyclase"/>
    <property type="match status" value="1"/>
</dbReference>
<dbReference type="SUPFAM" id="SSF141868">
    <property type="entry name" value="EAL domain-like"/>
    <property type="match status" value="1"/>
</dbReference>
<dbReference type="Proteomes" id="UP000027341">
    <property type="component" value="Unassembled WGS sequence"/>
</dbReference>
<dbReference type="CDD" id="cd01949">
    <property type="entry name" value="GGDEF"/>
    <property type="match status" value="1"/>
</dbReference>
<dbReference type="PROSITE" id="PS50883">
    <property type="entry name" value="EAL"/>
    <property type="match status" value="1"/>
</dbReference>
<dbReference type="PANTHER" id="PTHR33121:SF76">
    <property type="entry name" value="SIGNALING PROTEIN"/>
    <property type="match status" value="1"/>
</dbReference>
<dbReference type="EMBL" id="JMIU01000001">
    <property type="protein sequence ID" value="KDN95674.1"/>
    <property type="molecule type" value="Genomic_DNA"/>
</dbReference>
<dbReference type="AlphaFoldDB" id="A0A066ZTV4"/>
<dbReference type="SMART" id="SM00052">
    <property type="entry name" value="EAL"/>
    <property type="match status" value="1"/>
</dbReference>